<evidence type="ECO:0000313" key="2">
    <source>
        <dbReference type="EMBL" id="KAG1799776.1"/>
    </source>
</evidence>
<dbReference type="Proteomes" id="UP000719766">
    <property type="component" value="Unassembled WGS sequence"/>
</dbReference>
<keyword evidence="1" id="KW-0812">Transmembrane</keyword>
<keyword evidence="3" id="KW-1185">Reference proteome</keyword>
<evidence type="ECO:0000313" key="3">
    <source>
        <dbReference type="Proteomes" id="UP000719766"/>
    </source>
</evidence>
<feature type="transmembrane region" description="Helical" evidence="1">
    <location>
        <begin position="79"/>
        <end position="103"/>
    </location>
</feature>
<evidence type="ECO:0000256" key="1">
    <source>
        <dbReference type="SAM" id="Phobius"/>
    </source>
</evidence>
<reference evidence="2" key="1">
    <citation type="journal article" date="2020" name="New Phytol.">
        <title>Comparative genomics reveals dynamic genome evolution in host specialist ectomycorrhizal fungi.</title>
        <authorList>
            <person name="Lofgren L.A."/>
            <person name="Nguyen N.H."/>
            <person name="Vilgalys R."/>
            <person name="Ruytinx J."/>
            <person name="Liao H.L."/>
            <person name="Branco S."/>
            <person name="Kuo A."/>
            <person name="LaButti K."/>
            <person name="Lipzen A."/>
            <person name="Andreopoulos W."/>
            <person name="Pangilinan J."/>
            <person name="Riley R."/>
            <person name="Hundley H."/>
            <person name="Na H."/>
            <person name="Barry K."/>
            <person name="Grigoriev I.V."/>
            <person name="Stajich J.E."/>
            <person name="Kennedy P.G."/>
        </authorList>
    </citation>
    <scope>NUCLEOTIDE SEQUENCE</scope>
    <source>
        <strain evidence="2">S12</strain>
    </source>
</reference>
<dbReference type="EMBL" id="JABBWE010000010">
    <property type="protein sequence ID" value="KAG1799776.1"/>
    <property type="molecule type" value="Genomic_DNA"/>
</dbReference>
<accession>A0A9P7DP96</accession>
<protein>
    <submittedName>
        <fullName evidence="2">Uncharacterized protein</fullName>
    </submittedName>
</protein>
<proteinExistence type="predicted"/>
<dbReference type="RefSeq" id="XP_041163999.1">
    <property type="nucleotide sequence ID" value="XM_041309564.1"/>
</dbReference>
<name>A0A9P7DP96_9AGAM</name>
<keyword evidence="1" id="KW-1133">Transmembrane helix</keyword>
<sequence length="161" mass="18062">MCQKYIPSVTRQLPRSVRAHQIPDCLRWNVELYQGPQSQMIPVGGRSSVRIFFSAIGWLPQASWWYTIGVSGRACNANVLIVFCSSSACASFVGVSCLQLIVLSPELEMFVLGPRLILSVRQCHAKLVAESDAETIMNSIIFQERVHIRKMHISCRQVLPT</sequence>
<keyword evidence="1" id="KW-0472">Membrane</keyword>
<gene>
    <name evidence="2" type="ORF">HD556DRAFT_1534360</name>
</gene>
<dbReference type="GeneID" id="64603328"/>
<dbReference type="AlphaFoldDB" id="A0A9P7DP96"/>
<organism evidence="2 3">
    <name type="scientific">Suillus plorans</name>
    <dbReference type="NCBI Taxonomy" id="116603"/>
    <lineage>
        <taxon>Eukaryota</taxon>
        <taxon>Fungi</taxon>
        <taxon>Dikarya</taxon>
        <taxon>Basidiomycota</taxon>
        <taxon>Agaricomycotina</taxon>
        <taxon>Agaricomycetes</taxon>
        <taxon>Agaricomycetidae</taxon>
        <taxon>Boletales</taxon>
        <taxon>Suillineae</taxon>
        <taxon>Suillaceae</taxon>
        <taxon>Suillus</taxon>
    </lineage>
</organism>
<comment type="caution">
    <text evidence="2">The sequence shown here is derived from an EMBL/GenBank/DDBJ whole genome shotgun (WGS) entry which is preliminary data.</text>
</comment>